<gene>
    <name evidence="1" type="ORF">D2T33_19975</name>
</gene>
<organism evidence="1 2">
    <name type="scientific">Paenirhodobacter populi</name>
    <dbReference type="NCBI Taxonomy" id="2306993"/>
    <lineage>
        <taxon>Bacteria</taxon>
        <taxon>Pseudomonadati</taxon>
        <taxon>Pseudomonadota</taxon>
        <taxon>Alphaproteobacteria</taxon>
        <taxon>Rhodobacterales</taxon>
        <taxon>Rhodobacter group</taxon>
        <taxon>Paenirhodobacter</taxon>
    </lineage>
</organism>
<keyword evidence="2" id="KW-1185">Reference proteome</keyword>
<dbReference type="AlphaFoldDB" id="A0A443IKZ4"/>
<evidence type="ECO:0000313" key="1">
    <source>
        <dbReference type="EMBL" id="RWR05295.1"/>
    </source>
</evidence>
<protein>
    <submittedName>
        <fullName evidence="1">Uncharacterized protein</fullName>
    </submittedName>
</protein>
<sequence>MIEFLPLPDDHPDLAASPMLRGARHILGYALEHEGIGLTATKAFKRDFVHWAVENFEWPGKSPEEMFRYHRVVNEADFQPLELLHFLLIRLRLGRHYKGRFLATNDGRMYAGQAGALFDKLVPFFLLAMDHAAYSRIGEAPPGNWDTWLNVMNVEIEDGVSERKLFGVFYGEGLDWDNDGRRQIGTFSSCVLKPLEWAGLITLQETREPDGRTAHMIFKAPLWRSALKLETDEMVRPAVRH</sequence>
<proteinExistence type="predicted"/>
<name>A0A443IKZ4_9RHOB</name>
<dbReference type="EMBL" id="SAUW01000038">
    <property type="protein sequence ID" value="RWR05295.1"/>
    <property type="molecule type" value="Genomic_DNA"/>
</dbReference>
<reference evidence="1 2" key="1">
    <citation type="submission" date="2019-01" db="EMBL/GenBank/DDBJ databases">
        <title>Sinorhodobacter populi sp. nov. isolated from the symptomatic bark tissue of Populus euramericana canker.</title>
        <authorList>
            <person name="Xu G."/>
        </authorList>
    </citation>
    <scope>NUCLEOTIDE SEQUENCE [LARGE SCALE GENOMIC DNA]</scope>
    <source>
        <strain evidence="1 2">2D-5</strain>
    </source>
</reference>
<accession>A0A443IKZ4</accession>
<evidence type="ECO:0000313" key="2">
    <source>
        <dbReference type="Proteomes" id="UP000285710"/>
    </source>
</evidence>
<comment type="caution">
    <text evidence="1">The sequence shown here is derived from an EMBL/GenBank/DDBJ whole genome shotgun (WGS) entry which is preliminary data.</text>
</comment>
<reference evidence="1 2" key="2">
    <citation type="submission" date="2019-01" db="EMBL/GenBank/DDBJ databases">
        <authorList>
            <person name="Li Y."/>
        </authorList>
    </citation>
    <scope>NUCLEOTIDE SEQUENCE [LARGE SCALE GENOMIC DNA]</scope>
    <source>
        <strain evidence="1 2">2D-5</strain>
    </source>
</reference>
<dbReference type="Proteomes" id="UP000285710">
    <property type="component" value="Unassembled WGS sequence"/>
</dbReference>
<dbReference type="RefSeq" id="WP_128270927.1">
    <property type="nucleotide sequence ID" value="NZ_SAUW01000038.1"/>
</dbReference>